<name>B4H7F6_DROPE</name>
<dbReference type="HOGENOM" id="CLU_2608561_0_0_1"/>
<sequence>MTGFSLRKFENLLPATRRSIDPLGSLERQGFPESRTESWQADNGRWNYASGVEWSGVESQAWTRGQASKQVQGQWHVLK</sequence>
<gene>
    <name evidence="1" type="primary">Dper\GL27015</name>
    <name evidence="1" type="ORF">Dper_GL27015</name>
</gene>
<proteinExistence type="predicted"/>
<dbReference type="EMBL" id="CH479218">
    <property type="protein sequence ID" value="EDW33767.1"/>
    <property type="molecule type" value="Genomic_DNA"/>
</dbReference>
<organism evidence="2">
    <name type="scientific">Drosophila persimilis</name>
    <name type="common">Fruit fly</name>
    <dbReference type="NCBI Taxonomy" id="7234"/>
    <lineage>
        <taxon>Eukaryota</taxon>
        <taxon>Metazoa</taxon>
        <taxon>Ecdysozoa</taxon>
        <taxon>Arthropoda</taxon>
        <taxon>Hexapoda</taxon>
        <taxon>Insecta</taxon>
        <taxon>Pterygota</taxon>
        <taxon>Neoptera</taxon>
        <taxon>Endopterygota</taxon>
        <taxon>Diptera</taxon>
        <taxon>Brachycera</taxon>
        <taxon>Muscomorpha</taxon>
        <taxon>Ephydroidea</taxon>
        <taxon>Drosophilidae</taxon>
        <taxon>Drosophila</taxon>
        <taxon>Sophophora</taxon>
    </lineage>
</organism>
<dbReference type="AlphaFoldDB" id="B4H7F6"/>
<protein>
    <submittedName>
        <fullName evidence="1">GL27015</fullName>
    </submittedName>
</protein>
<evidence type="ECO:0000313" key="1">
    <source>
        <dbReference type="EMBL" id="EDW33767.1"/>
    </source>
</evidence>
<evidence type="ECO:0000313" key="2">
    <source>
        <dbReference type="Proteomes" id="UP000008744"/>
    </source>
</evidence>
<accession>B4H7F6</accession>
<dbReference type="Proteomes" id="UP000008744">
    <property type="component" value="Unassembled WGS sequence"/>
</dbReference>
<reference evidence="1 2" key="1">
    <citation type="journal article" date="2007" name="Nature">
        <title>Evolution of genes and genomes on the Drosophila phylogeny.</title>
        <authorList>
            <consortium name="Drosophila 12 Genomes Consortium"/>
            <person name="Clark A.G."/>
            <person name="Eisen M.B."/>
            <person name="Smith D.R."/>
            <person name="Bergman C.M."/>
            <person name="Oliver B."/>
            <person name="Markow T.A."/>
            <person name="Kaufman T.C."/>
            <person name="Kellis M."/>
            <person name="Gelbart W."/>
            <person name="Iyer V.N."/>
            <person name="Pollard D.A."/>
            <person name="Sackton T.B."/>
            <person name="Larracuente A.M."/>
            <person name="Singh N.D."/>
            <person name="Abad J.P."/>
            <person name="Abt D.N."/>
            <person name="Adryan B."/>
            <person name="Aguade M."/>
            <person name="Akashi H."/>
            <person name="Anderson W.W."/>
            <person name="Aquadro C.F."/>
            <person name="Ardell D.H."/>
            <person name="Arguello R."/>
            <person name="Artieri C.G."/>
            <person name="Barbash D.A."/>
            <person name="Barker D."/>
            <person name="Barsanti P."/>
            <person name="Batterham P."/>
            <person name="Batzoglou S."/>
            <person name="Begun D."/>
            <person name="Bhutkar A."/>
            <person name="Blanco E."/>
            <person name="Bosak S.A."/>
            <person name="Bradley R.K."/>
            <person name="Brand A.D."/>
            <person name="Brent M.R."/>
            <person name="Brooks A.N."/>
            <person name="Brown R.H."/>
            <person name="Butlin R.K."/>
            <person name="Caggese C."/>
            <person name="Calvi B.R."/>
            <person name="Bernardo de Carvalho A."/>
            <person name="Caspi A."/>
            <person name="Castrezana S."/>
            <person name="Celniker S.E."/>
            <person name="Chang J.L."/>
            <person name="Chapple C."/>
            <person name="Chatterji S."/>
            <person name="Chinwalla A."/>
            <person name="Civetta A."/>
            <person name="Clifton S.W."/>
            <person name="Comeron J.M."/>
            <person name="Costello J.C."/>
            <person name="Coyne J.A."/>
            <person name="Daub J."/>
            <person name="David R.G."/>
            <person name="Delcher A.L."/>
            <person name="Delehaunty K."/>
            <person name="Do C.B."/>
            <person name="Ebling H."/>
            <person name="Edwards K."/>
            <person name="Eickbush T."/>
            <person name="Evans J.D."/>
            <person name="Filipski A."/>
            <person name="Findeiss S."/>
            <person name="Freyhult E."/>
            <person name="Fulton L."/>
            <person name="Fulton R."/>
            <person name="Garcia A.C."/>
            <person name="Gardiner A."/>
            <person name="Garfield D.A."/>
            <person name="Garvin B.E."/>
            <person name="Gibson G."/>
            <person name="Gilbert D."/>
            <person name="Gnerre S."/>
            <person name="Godfrey J."/>
            <person name="Good R."/>
            <person name="Gotea V."/>
            <person name="Gravely B."/>
            <person name="Greenberg A.J."/>
            <person name="Griffiths-Jones S."/>
            <person name="Gross S."/>
            <person name="Guigo R."/>
            <person name="Gustafson E.A."/>
            <person name="Haerty W."/>
            <person name="Hahn M.W."/>
            <person name="Halligan D.L."/>
            <person name="Halpern A.L."/>
            <person name="Halter G.M."/>
            <person name="Han M.V."/>
            <person name="Heger A."/>
            <person name="Hillier L."/>
            <person name="Hinrichs A.S."/>
            <person name="Holmes I."/>
            <person name="Hoskins R.A."/>
            <person name="Hubisz M.J."/>
            <person name="Hultmark D."/>
            <person name="Huntley M.A."/>
            <person name="Jaffe D.B."/>
            <person name="Jagadeeshan S."/>
            <person name="Jeck W.R."/>
            <person name="Johnson J."/>
            <person name="Jones C.D."/>
            <person name="Jordan W.C."/>
            <person name="Karpen G.H."/>
            <person name="Kataoka E."/>
            <person name="Keightley P.D."/>
            <person name="Kheradpour P."/>
            <person name="Kirkness E.F."/>
            <person name="Koerich L.B."/>
            <person name="Kristiansen K."/>
            <person name="Kudrna D."/>
            <person name="Kulathinal R.J."/>
            <person name="Kumar S."/>
            <person name="Kwok R."/>
            <person name="Lander E."/>
            <person name="Langley C.H."/>
            <person name="Lapoint R."/>
            <person name="Lazzaro B.P."/>
            <person name="Lee S.J."/>
            <person name="Levesque L."/>
            <person name="Li R."/>
            <person name="Lin C.F."/>
            <person name="Lin M.F."/>
            <person name="Lindblad-Toh K."/>
            <person name="Llopart A."/>
            <person name="Long M."/>
            <person name="Low L."/>
            <person name="Lozovsky E."/>
            <person name="Lu J."/>
            <person name="Luo M."/>
            <person name="Machado C.A."/>
            <person name="Makalowski W."/>
            <person name="Marzo M."/>
            <person name="Matsuda M."/>
            <person name="Matzkin L."/>
            <person name="McAllister B."/>
            <person name="McBride C.S."/>
            <person name="McKernan B."/>
            <person name="McKernan K."/>
            <person name="Mendez-Lago M."/>
            <person name="Minx P."/>
            <person name="Mollenhauer M.U."/>
            <person name="Montooth K."/>
            <person name="Mount S.M."/>
            <person name="Mu X."/>
            <person name="Myers E."/>
            <person name="Negre B."/>
            <person name="Newfeld S."/>
            <person name="Nielsen R."/>
            <person name="Noor M.A."/>
            <person name="O'Grady P."/>
            <person name="Pachter L."/>
            <person name="Papaceit M."/>
            <person name="Parisi M.J."/>
            <person name="Parisi M."/>
            <person name="Parts L."/>
            <person name="Pedersen J.S."/>
            <person name="Pesole G."/>
            <person name="Phillippy A.M."/>
            <person name="Ponting C.P."/>
            <person name="Pop M."/>
            <person name="Porcelli D."/>
            <person name="Powell J.R."/>
            <person name="Prohaska S."/>
            <person name="Pruitt K."/>
            <person name="Puig M."/>
            <person name="Quesneville H."/>
            <person name="Ram K.R."/>
            <person name="Rand D."/>
            <person name="Rasmussen M.D."/>
            <person name="Reed L.K."/>
            <person name="Reenan R."/>
            <person name="Reily A."/>
            <person name="Remington K.A."/>
            <person name="Rieger T.T."/>
            <person name="Ritchie M.G."/>
            <person name="Robin C."/>
            <person name="Rogers Y.H."/>
            <person name="Rohde C."/>
            <person name="Rozas J."/>
            <person name="Rubenfield M.J."/>
            <person name="Ruiz A."/>
            <person name="Russo S."/>
            <person name="Salzberg S.L."/>
            <person name="Sanchez-Gracia A."/>
            <person name="Saranga D.J."/>
            <person name="Sato H."/>
            <person name="Schaeffer S.W."/>
            <person name="Schatz M.C."/>
            <person name="Schlenke T."/>
            <person name="Schwartz R."/>
            <person name="Segarra C."/>
            <person name="Singh R.S."/>
            <person name="Sirot L."/>
            <person name="Sirota M."/>
            <person name="Sisneros N.B."/>
            <person name="Smith C.D."/>
            <person name="Smith T.F."/>
            <person name="Spieth J."/>
            <person name="Stage D.E."/>
            <person name="Stark A."/>
            <person name="Stephan W."/>
            <person name="Strausberg R.L."/>
            <person name="Strempel S."/>
            <person name="Sturgill D."/>
            <person name="Sutton G."/>
            <person name="Sutton G.G."/>
            <person name="Tao W."/>
            <person name="Teichmann S."/>
            <person name="Tobari Y.N."/>
            <person name="Tomimura Y."/>
            <person name="Tsolas J.M."/>
            <person name="Valente V.L."/>
            <person name="Venter E."/>
            <person name="Venter J.C."/>
            <person name="Vicario S."/>
            <person name="Vieira F.G."/>
            <person name="Vilella A.J."/>
            <person name="Villasante A."/>
            <person name="Walenz B."/>
            <person name="Wang J."/>
            <person name="Wasserman M."/>
            <person name="Watts T."/>
            <person name="Wilson D."/>
            <person name="Wilson R.K."/>
            <person name="Wing R.A."/>
            <person name="Wolfner M.F."/>
            <person name="Wong A."/>
            <person name="Wong G.K."/>
            <person name="Wu C.I."/>
            <person name="Wu G."/>
            <person name="Yamamoto D."/>
            <person name="Yang H.P."/>
            <person name="Yang S.P."/>
            <person name="Yorke J.A."/>
            <person name="Yoshida K."/>
            <person name="Zdobnov E."/>
            <person name="Zhang P."/>
            <person name="Zhang Y."/>
            <person name="Zimin A.V."/>
            <person name="Baldwin J."/>
            <person name="Abdouelleil A."/>
            <person name="Abdulkadir J."/>
            <person name="Abebe A."/>
            <person name="Abera B."/>
            <person name="Abreu J."/>
            <person name="Acer S.C."/>
            <person name="Aftuck L."/>
            <person name="Alexander A."/>
            <person name="An P."/>
            <person name="Anderson E."/>
            <person name="Anderson S."/>
            <person name="Arachi H."/>
            <person name="Azer M."/>
            <person name="Bachantsang P."/>
            <person name="Barry A."/>
            <person name="Bayul T."/>
            <person name="Berlin A."/>
            <person name="Bessette D."/>
            <person name="Bloom T."/>
            <person name="Blye J."/>
            <person name="Boguslavskiy L."/>
            <person name="Bonnet C."/>
            <person name="Boukhgalter B."/>
            <person name="Bourzgui I."/>
            <person name="Brown A."/>
            <person name="Cahill P."/>
            <person name="Channer S."/>
            <person name="Cheshatsang Y."/>
            <person name="Chuda L."/>
            <person name="Citroen M."/>
            <person name="Collymore A."/>
            <person name="Cooke P."/>
            <person name="Costello M."/>
            <person name="D'Aco K."/>
            <person name="Daza R."/>
            <person name="De Haan G."/>
            <person name="DeGray S."/>
            <person name="DeMaso C."/>
            <person name="Dhargay N."/>
            <person name="Dooley K."/>
            <person name="Dooley E."/>
            <person name="Doricent M."/>
            <person name="Dorje P."/>
            <person name="Dorjee K."/>
            <person name="Dupes A."/>
            <person name="Elong R."/>
            <person name="Falk J."/>
            <person name="Farina A."/>
            <person name="Faro S."/>
            <person name="Ferguson D."/>
            <person name="Fisher S."/>
            <person name="Foley C.D."/>
            <person name="Franke A."/>
            <person name="Friedrich D."/>
            <person name="Gadbois L."/>
            <person name="Gearin G."/>
            <person name="Gearin C.R."/>
            <person name="Giannoukos G."/>
            <person name="Goode T."/>
            <person name="Graham J."/>
            <person name="Grandbois E."/>
            <person name="Grewal S."/>
            <person name="Gyaltsen K."/>
            <person name="Hafez N."/>
            <person name="Hagos B."/>
            <person name="Hall J."/>
            <person name="Henson C."/>
            <person name="Hollinger A."/>
            <person name="Honan T."/>
            <person name="Huard M.D."/>
            <person name="Hughes L."/>
            <person name="Hurhula B."/>
            <person name="Husby M.E."/>
            <person name="Kamat A."/>
            <person name="Kanga B."/>
            <person name="Kashin S."/>
            <person name="Khazanovich D."/>
            <person name="Kisner P."/>
            <person name="Lance K."/>
            <person name="Lara M."/>
            <person name="Lee W."/>
            <person name="Lennon N."/>
            <person name="Letendre F."/>
            <person name="LeVine R."/>
            <person name="Lipovsky A."/>
            <person name="Liu X."/>
            <person name="Liu J."/>
            <person name="Liu S."/>
            <person name="Lokyitsang T."/>
            <person name="Lokyitsang Y."/>
            <person name="Lubonja R."/>
            <person name="Lui A."/>
            <person name="MacDonald P."/>
            <person name="Magnisalis V."/>
            <person name="Maru K."/>
            <person name="Matthews C."/>
            <person name="McCusker W."/>
            <person name="McDonough S."/>
            <person name="Mehta T."/>
            <person name="Meldrim J."/>
            <person name="Meneus L."/>
            <person name="Mihai O."/>
            <person name="Mihalev A."/>
            <person name="Mihova T."/>
            <person name="Mittelman R."/>
            <person name="Mlenga V."/>
            <person name="Montmayeur A."/>
            <person name="Mulrain L."/>
            <person name="Navidi A."/>
            <person name="Naylor J."/>
            <person name="Negash T."/>
            <person name="Nguyen T."/>
            <person name="Nguyen N."/>
            <person name="Nicol R."/>
            <person name="Norbu C."/>
            <person name="Norbu N."/>
            <person name="Novod N."/>
            <person name="O'Neill B."/>
            <person name="Osman S."/>
            <person name="Markiewicz E."/>
            <person name="Oyono O.L."/>
            <person name="Patti C."/>
            <person name="Phunkhang P."/>
            <person name="Pierre F."/>
            <person name="Priest M."/>
            <person name="Raghuraman S."/>
            <person name="Rege F."/>
            <person name="Reyes R."/>
            <person name="Rise C."/>
            <person name="Rogov P."/>
            <person name="Ross K."/>
            <person name="Ryan E."/>
            <person name="Settipalli S."/>
            <person name="Shea T."/>
            <person name="Sherpa N."/>
            <person name="Shi L."/>
            <person name="Shih D."/>
            <person name="Sparrow T."/>
            <person name="Spaulding J."/>
            <person name="Stalker J."/>
            <person name="Stange-Thomann N."/>
            <person name="Stavropoulos S."/>
            <person name="Stone C."/>
            <person name="Strader C."/>
            <person name="Tesfaye S."/>
            <person name="Thomson T."/>
            <person name="Thoulutsang Y."/>
            <person name="Thoulutsang D."/>
            <person name="Topham K."/>
            <person name="Topping I."/>
            <person name="Tsamla T."/>
            <person name="Vassiliev H."/>
            <person name="Vo A."/>
            <person name="Wangchuk T."/>
            <person name="Wangdi T."/>
            <person name="Weiand M."/>
            <person name="Wilkinson J."/>
            <person name="Wilson A."/>
            <person name="Yadav S."/>
            <person name="Young G."/>
            <person name="Yu Q."/>
            <person name="Zembek L."/>
            <person name="Zhong D."/>
            <person name="Zimmer A."/>
            <person name="Zwirko Z."/>
            <person name="Jaffe D.B."/>
            <person name="Alvarez P."/>
            <person name="Brockman W."/>
            <person name="Butler J."/>
            <person name="Chin C."/>
            <person name="Gnerre S."/>
            <person name="Grabherr M."/>
            <person name="Kleber M."/>
            <person name="Mauceli E."/>
            <person name="MacCallum I."/>
        </authorList>
    </citation>
    <scope>NUCLEOTIDE SEQUENCE [LARGE SCALE GENOMIC DNA]</scope>
    <source>
        <strain evidence="2">MSH-3 / Tucson 14011-0111.49</strain>
    </source>
</reference>
<keyword evidence="2" id="KW-1185">Reference proteome</keyword>